<dbReference type="SMART" id="SM00177">
    <property type="entry name" value="ARF"/>
    <property type="match status" value="1"/>
</dbReference>
<keyword evidence="3 4" id="KW-0342">GTP-binding</keyword>
<dbReference type="FunFam" id="3.40.50.300:FF:000412">
    <property type="entry name" value="ADP-ribosylation factor 1"/>
    <property type="match status" value="1"/>
</dbReference>
<organism evidence="8 9">
    <name type="scientific">Batillaria attramentaria</name>
    <dbReference type="NCBI Taxonomy" id="370345"/>
    <lineage>
        <taxon>Eukaryota</taxon>
        <taxon>Metazoa</taxon>
        <taxon>Spiralia</taxon>
        <taxon>Lophotrochozoa</taxon>
        <taxon>Mollusca</taxon>
        <taxon>Gastropoda</taxon>
        <taxon>Caenogastropoda</taxon>
        <taxon>Sorbeoconcha</taxon>
        <taxon>Cerithioidea</taxon>
        <taxon>Batillariidae</taxon>
        <taxon>Batillaria</taxon>
    </lineage>
</organism>
<feature type="binding site" evidence="5">
    <location>
        <position position="66"/>
    </location>
    <ligand>
        <name>Mg(2+)</name>
        <dbReference type="ChEBI" id="CHEBI:18420"/>
    </ligand>
</feature>
<dbReference type="GO" id="GO:0030010">
    <property type="term" value="P:establishment of cell polarity"/>
    <property type="evidence" value="ECO:0007669"/>
    <property type="project" value="UniProtKB-ARBA"/>
</dbReference>
<feature type="non-terminal residue" evidence="8">
    <location>
        <position position="1"/>
    </location>
</feature>
<sequence length="293" mass="32564">PALQPPPPPHRTLGLSGVDGAYTFLTRLAGYYCSLMTHPEWSNFVAMRVVFYSVYIHTWLDSAGKTTILYRLKLDEVVTTVPTIGFNVEGIQYRDLHFTAWDIGSRDKIRPLFRHYYKGADAVVFVIDSHDPERLDELNYDVIKPAVSADELSNAVFLFLANKIDLSHTLSADEISERLGLRYLKHTWNIMPVSAVTGEGLYPALDWLCTKLGSVQARRAAAPPPDLEKPDVSDASNSAADTASAAAPEDIQLHARGDYCSRAYSAIKCFFFRSNRQGRQGSPDTVSTSSQET</sequence>
<keyword evidence="9" id="KW-1185">Reference proteome</keyword>
<keyword evidence="2 4" id="KW-0547">Nucleotide-binding</keyword>
<evidence type="ECO:0000256" key="7">
    <source>
        <dbReference type="SAM" id="MobiDB-lite"/>
    </source>
</evidence>
<dbReference type="SMART" id="SM00178">
    <property type="entry name" value="SAR"/>
    <property type="match status" value="1"/>
</dbReference>
<evidence type="ECO:0000256" key="6">
    <source>
        <dbReference type="RuleBase" id="RU003925"/>
    </source>
</evidence>
<feature type="compositionally biased region" description="Low complexity" evidence="7">
    <location>
        <begin position="233"/>
        <end position="246"/>
    </location>
</feature>
<dbReference type="Pfam" id="PF00025">
    <property type="entry name" value="Arf"/>
    <property type="match status" value="1"/>
</dbReference>
<feature type="binding site" evidence="5">
    <location>
        <position position="83"/>
    </location>
    <ligand>
        <name>Mg(2+)</name>
        <dbReference type="ChEBI" id="CHEBI:18420"/>
    </ligand>
</feature>
<dbReference type="CDD" id="cd00878">
    <property type="entry name" value="Arf_Arl"/>
    <property type="match status" value="1"/>
</dbReference>
<evidence type="ECO:0000313" key="8">
    <source>
        <dbReference type="EMBL" id="KAK7494169.1"/>
    </source>
</evidence>
<feature type="binding site" evidence="4">
    <location>
        <begin position="162"/>
        <end position="165"/>
    </location>
    <ligand>
        <name>GTP</name>
        <dbReference type="ChEBI" id="CHEBI:37565"/>
    </ligand>
</feature>
<dbReference type="InterPro" id="IPR005225">
    <property type="entry name" value="Small_GTP-bd"/>
</dbReference>
<dbReference type="InterPro" id="IPR006689">
    <property type="entry name" value="Small_GTPase_ARF/SAR"/>
</dbReference>
<comment type="similarity">
    <text evidence="1 6">Belongs to the small GTPase superfamily. Arf family.</text>
</comment>
<keyword evidence="5" id="KW-0460">Magnesium</keyword>
<evidence type="ECO:0000256" key="2">
    <source>
        <dbReference type="ARBA" id="ARBA00022741"/>
    </source>
</evidence>
<feature type="region of interest" description="Disordered" evidence="7">
    <location>
        <begin position="220"/>
        <end position="246"/>
    </location>
</feature>
<dbReference type="PANTHER" id="PTHR11711">
    <property type="entry name" value="ADP RIBOSYLATION FACTOR-RELATED"/>
    <property type="match status" value="1"/>
</dbReference>
<evidence type="ECO:0000256" key="5">
    <source>
        <dbReference type="PIRSR" id="PIRSR606689-2"/>
    </source>
</evidence>
<dbReference type="Proteomes" id="UP001519460">
    <property type="component" value="Unassembled WGS sequence"/>
</dbReference>
<dbReference type="SUPFAM" id="SSF52540">
    <property type="entry name" value="P-loop containing nucleoside triphosphate hydrolases"/>
    <property type="match status" value="1"/>
</dbReference>
<evidence type="ECO:0000256" key="4">
    <source>
        <dbReference type="PIRSR" id="PIRSR606689-1"/>
    </source>
</evidence>
<dbReference type="AlphaFoldDB" id="A0ABD0L4Y1"/>
<dbReference type="PRINTS" id="PR00328">
    <property type="entry name" value="SAR1GTPBP"/>
</dbReference>
<evidence type="ECO:0000313" key="9">
    <source>
        <dbReference type="Proteomes" id="UP001519460"/>
    </source>
</evidence>
<accession>A0ABD0L4Y1</accession>
<dbReference type="Gene3D" id="3.40.50.300">
    <property type="entry name" value="P-loop containing nucleotide triphosphate hydrolases"/>
    <property type="match status" value="1"/>
</dbReference>
<comment type="caution">
    <text evidence="8">The sequence shown here is derived from an EMBL/GenBank/DDBJ whole genome shotgun (WGS) entry which is preliminary data.</text>
</comment>
<evidence type="ECO:0000256" key="1">
    <source>
        <dbReference type="ARBA" id="ARBA00010290"/>
    </source>
</evidence>
<name>A0ABD0L4Y1_9CAEN</name>
<proteinExistence type="inferred from homology"/>
<dbReference type="EMBL" id="JACVVK020000086">
    <property type="protein sequence ID" value="KAK7494169.1"/>
    <property type="molecule type" value="Genomic_DNA"/>
</dbReference>
<protein>
    <recommendedName>
        <fullName evidence="10">ADP-ribosylation factor</fullName>
    </recommendedName>
</protein>
<dbReference type="NCBIfam" id="TIGR00231">
    <property type="entry name" value="small_GTP"/>
    <property type="match status" value="1"/>
</dbReference>
<keyword evidence="5" id="KW-0479">Metal-binding</keyword>
<reference evidence="8 9" key="1">
    <citation type="journal article" date="2023" name="Sci. Data">
        <title>Genome assembly of the Korean intertidal mud-creeper Batillaria attramentaria.</title>
        <authorList>
            <person name="Patra A.K."/>
            <person name="Ho P.T."/>
            <person name="Jun S."/>
            <person name="Lee S.J."/>
            <person name="Kim Y."/>
            <person name="Won Y.J."/>
        </authorList>
    </citation>
    <scope>NUCLEOTIDE SEQUENCE [LARGE SCALE GENOMIC DNA]</scope>
    <source>
        <strain evidence="8">Wonlab-2016</strain>
    </source>
</reference>
<gene>
    <name evidence="8" type="ORF">BaRGS_00014642</name>
</gene>
<evidence type="ECO:0008006" key="10">
    <source>
        <dbReference type="Google" id="ProtNLM"/>
    </source>
</evidence>
<dbReference type="InterPro" id="IPR027417">
    <property type="entry name" value="P-loop_NTPase"/>
</dbReference>
<dbReference type="GO" id="GO:0005525">
    <property type="term" value="F:GTP binding"/>
    <property type="evidence" value="ECO:0007669"/>
    <property type="project" value="UniProtKB-KW"/>
</dbReference>
<dbReference type="PROSITE" id="PS51417">
    <property type="entry name" value="ARF"/>
    <property type="match status" value="1"/>
</dbReference>
<dbReference type="InterPro" id="IPR024156">
    <property type="entry name" value="Small_GTPase_ARF"/>
</dbReference>
<evidence type="ECO:0000256" key="3">
    <source>
        <dbReference type="ARBA" id="ARBA00023134"/>
    </source>
</evidence>